<feature type="compositionally biased region" description="Basic and acidic residues" evidence="1">
    <location>
        <begin position="142"/>
        <end position="154"/>
    </location>
</feature>
<organism evidence="2 3">
    <name type="scientific">Knipowitschia caucasica</name>
    <name type="common">Caucasian dwarf goby</name>
    <name type="synonym">Pomatoschistus caucasicus</name>
    <dbReference type="NCBI Taxonomy" id="637954"/>
    <lineage>
        <taxon>Eukaryota</taxon>
        <taxon>Metazoa</taxon>
        <taxon>Chordata</taxon>
        <taxon>Craniata</taxon>
        <taxon>Vertebrata</taxon>
        <taxon>Euteleostomi</taxon>
        <taxon>Actinopterygii</taxon>
        <taxon>Neopterygii</taxon>
        <taxon>Teleostei</taxon>
        <taxon>Neoteleostei</taxon>
        <taxon>Acanthomorphata</taxon>
        <taxon>Gobiaria</taxon>
        <taxon>Gobiiformes</taxon>
        <taxon>Gobioidei</taxon>
        <taxon>Gobiidae</taxon>
        <taxon>Gobiinae</taxon>
        <taxon>Knipowitschia</taxon>
    </lineage>
</organism>
<feature type="compositionally biased region" description="Basic and acidic residues" evidence="1">
    <location>
        <begin position="197"/>
        <end position="231"/>
    </location>
</feature>
<evidence type="ECO:0008006" key="4">
    <source>
        <dbReference type="Google" id="ProtNLM"/>
    </source>
</evidence>
<feature type="compositionally biased region" description="Basic and acidic residues" evidence="1">
    <location>
        <begin position="1"/>
        <end position="16"/>
    </location>
</feature>
<dbReference type="AlphaFoldDB" id="A0AAV2MB82"/>
<accession>A0AAV2MB82</accession>
<feature type="compositionally biased region" description="Basic and acidic residues" evidence="1">
    <location>
        <begin position="290"/>
        <end position="300"/>
    </location>
</feature>
<feature type="region of interest" description="Disordered" evidence="1">
    <location>
        <begin position="75"/>
        <end position="327"/>
    </location>
</feature>
<dbReference type="PANTHER" id="PTHR47331">
    <property type="entry name" value="PHD-TYPE DOMAIN-CONTAINING PROTEIN"/>
    <property type="match status" value="1"/>
</dbReference>
<sequence>MFRPYERESREVDRPQRSRKPPAYLRDYEVSYPERYHVPYDDQTKRLSSPEIIRSIHNMREENQKLSRDVQRLVDMIQSAPAASSHPQSLPERQKETSTPAPTSRQTAASGFWDPRPPTLSALPGIKEVSPTRPGIGNDIVENLRRRLQESGLKDEEDEQDDKVIQAHSPTPDQSRRHSDRGSPLPIRESYTFGDSPPHRKTDWADVKPRYKEEDYDRYDGRAYHRDDKYRTSPPRPSYPQYSRAYSYPAPSYRPSSPRARPDSRYYGYERGYSPGYRDRPDDYYSSGYGRERRSREGRYSPDPPPRSPHRSGSYRGPKPTIPDFKTEDPREFARLKLALDNLLSYDASEHFKFQILTDHLKCEEALLIADSYSNSPYPFTDTMRALNEMYGQPQQLALKRISNLMDGPNIRTGDIRAFKSFALQVRALVGMLHQLGREGYAELRCGSHVSRLLAKLPHDLRANFHRYVNPINTPIPTLLDLADWLEYEVRIQVSGDQHSSYSPRERQAPSKNRRPDYKSQKSTTILLGSESVESNEKMASAPVPAKEGTNEKPKKYCPFCDSVQHYMNQCSNFKLMSMDQKTQWIKTHNRCWRCGREHQAAKCNLKAKCKQCERKHLDVLHEVNTSQSATATANTKAPEASTCLVSSVSETLYLDRPASSRQVLLKLSRVILHSGNKNLSCFGLRTPLEVWMCRKRMQTMWRGLRLGVRRKKSCSEKLHAHKENVATLPE</sequence>
<dbReference type="PANTHER" id="PTHR47331:SF5">
    <property type="entry name" value="RIBONUCLEASE H"/>
    <property type="match status" value="1"/>
</dbReference>
<evidence type="ECO:0000313" key="2">
    <source>
        <dbReference type="EMBL" id="CAL1610604.1"/>
    </source>
</evidence>
<feature type="region of interest" description="Disordered" evidence="1">
    <location>
        <begin position="497"/>
        <end position="551"/>
    </location>
</feature>
<reference evidence="2 3" key="1">
    <citation type="submission" date="2024-04" db="EMBL/GenBank/DDBJ databases">
        <authorList>
            <person name="Waldvogel A.-M."/>
            <person name="Schoenle A."/>
        </authorList>
    </citation>
    <scope>NUCLEOTIDE SEQUENCE [LARGE SCALE GENOMIC DNA]</scope>
</reference>
<protein>
    <recommendedName>
        <fullName evidence="4">Gag protein</fullName>
    </recommendedName>
</protein>
<proteinExistence type="predicted"/>
<feature type="region of interest" description="Disordered" evidence="1">
    <location>
        <begin position="1"/>
        <end position="26"/>
    </location>
</feature>
<feature type="compositionally biased region" description="Low complexity" evidence="1">
    <location>
        <begin position="78"/>
        <end position="89"/>
    </location>
</feature>
<dbReference type="EMBL" id="OZ035829">
    <property type="protein sequence ID" value="CAL1610604.1"/>
    <property type="molecule type" value="Genomic_DNA"/>
</dbReference>
<feature type="compositionally biased region" description="Basic and acidic residues" evidence="1">
    <location>
        <begin position="504"/>
        <end position="520"/>
    </location>
</feature>
<feature type="compositionally biased region" description="Low complexity" evidence="1">
    <location>
        <begin position="239"/>
        <end position="259"/>
    </location>
</feature>
<dbReference type="Proteomes" id="UP001497482">
    <property type="component" value="Chromosome 7"/>
</dbReference>
<evidence type="ECO:0000313" key="3">
    <source>
        <dbReference type="Proteomes" id="UP001497482"/>
    </source>
</evidence>
<evidence type="ECO:0000256" key="1">
    <source>
        <dbReference type="SAM" id="MobiDB-lite"/>
    </source>
</evidence>
<keyword evidence="3" id="KW-1185">Reference proteome</keyword>
<feature type="compositionally biased region" description="Polar residues" evidence="1">
    <location>
        <begin position="97"/>
        <end position="109"/>
    </location>
</feature>
<name>A0AAV2MB82_KNICA</name>
<gene>
    <name evidence="2" type="ORF">KC01_LOCUS37183</name>
</gene>